<evidence type="ECO:0000256" key="2">
    <source>
        <dbReference type="ARBA" id="ARBA00023082"/>
    </source>
</evidence>
<dbReference type="Gene3D" id="1.10.1740.10">
    <property type="match status" value="1"/>
</dbReference>
<dbReference type="PANTHER" id="PTHR43133">
    <property type="entry name" value="RNA POLYMERASE ECF-TYPE SIGMA FACTO"/>
    <property type="match status" value="1"/>
</dbReference>
<keyword evidence="2" id="KW-0731">Sigma factor</keyword>
<dbReference type="InterPro" id="IPR039425">
    <property type="entry name" value="RNA_pol_sigma-70-like"/>
</dbReference>
<dbReference type="GO" id="GO:0006352">
    <property type="term" value="P:DNA-templated transcription initiation"/>
    <property type="evidence" value="ECO:0007669"/>
    <property type="project" value="InterPro"/>
</dbReference>
<reference evidence="6 7" key="1">
    <citation type="journal article" date="2010" name="J. Bacteriol.">
        <title>Genome sequence of Lentisphaera araneosa HTCC2155T, the type species of the order Lentisphaerales in the phylum Lentisphaerae.</title>
        <authorList>
            <person name="Thrash J.C."/>
            <person name="Cho J.C."/>
            <person name="Vergin K.L."/>
            <person name="Morris R.M."/>
            <person name="Giovannoni S.J."/>
        </authorList>
    </citation>
    <scope>NUCLEOTIDE SEQUENCE [LARGE SCALE GENOMIC DNA]</scope>
    <source>
        <strain evidence="6 7">HTCC2155</strain>
    </source>
</reference>
<evidence type="ECO:0000259" key="5">
    <source>
        <dbReference type="Pfam" id="PF04542"/>
    </source>
</evidence>
<name>A6DFR0_9BACT</name>
<dbReference type="InterPro" id="IPR007627">
    <property type="entry name" value="RNA_pol_sigma70_r2"/>
</dbReference>
<dbReference type="AlphaFoldDB" id="A6DFR0"/>
<keyword evidence="7" id="KW-1185">Reference proteome</keyword>
<evidence type="ECO:0000313" key="6">
    <source>
        <dbReference type="EMBL" id="EDM29640.1"/>
    </source>
</evidence>
<dbReference type="GO" id="GO:0016987">
    <property type="term" value="F:sigma factor activity"/>
    <property type="evidence" value="ECO:0007669"/>
    <property type="project" value="UniProtKB-KW"/>
</dbReference>
<dbReference type="Pfam" id="PF04542">
    <property type="entry name" value="Sigma70_r2"/>
    <property type="match status" value="1"/>
</dbReference>
<proteinExistence type="predicted"/>
<keyword evidence="4" id="KW-0804">Transcription</keyword>
<evidence type="ECO:0000313" key="7">
    <source>
        <dbReference type="Proteomes" id="UP000004947"/>
    </source>
</evidence>
<keyword evidence="1" id="KW-0805">Transcription regulation</keyword>
<feature type="domain" description="RNA polymerase sigma-70 region 2" evidence="5">
    <location>
        <begin position="28"/>
        <end position="96"/>
    </location>
</feature>
<dbReference type="InterPro" id="IPR014284">
    <property type="entry name" value="RNA_pol_sigma-70_dom"/>
</dbReference>
<dbReference type="PANTHER" id="PTHR43133:SF8">
    <property type="entry name" value="RNA POLYMERASE SIGMA FACTOR HI_1459-RELATED"/>
    <property type="match status" value="1"/>
</dbReference>
<dbReference type="InterPro" id="IPR013325">
    <property type="entry name" value="RNA_pol_sigma_r2"/>
</dbReference>
<dbReference type="Proteomes" id="UP000004947">
    <property type="component" value="Unassembled WGS sequence"/>
</dbReference>
<dbReference type="OrthoDB" id="258490at2"/>
<dbReference type="RefSeq" id="WP_007276759.1">
    <property type="nucleotide sequence ID" value="NZ_ABCK01000001.1"/>
</dbReference>
<keyword evidence="3" id="KW-0238">DNA-binding</keyword>
<dbReference type="NCBIfam" id="TIGR02937">
    <property type="entry name" value="sigma70-ECF"/>
    <property type="match status" value="1"/>
</dbReference>
<dbReference type="EMBL" id="ABCK01000001">
    <property type="protein sequence ID" value="EDM29640.1"/>
    <property type="molecule type" value="Genomic_DNA"/>
</dbReference>
<dbReference type="GO" id="GO:0003677">
    <property type="term" value="F:DNA binding"/>
    <property type="evidence" value="ECO:0007669"/>
    <property type="project" value="UniProtKB-KW"/>
</dbReference>
<dbReference type="eggNOG" id="COG1595">
    <property type="taxonomic scope" value="Bacteria"/>
</dbReference>
<gene>
    <name evidence="6" type="ORF">LNTAR_17858</name>
</gene>
<dbReference type="SUPFAM" id="SSF88946">
    <property type="entry name" value="Sigma2 domain of RNA polymerase sigma factors"/>
    <property type="match status" value="1"/>
</dbReference>
<protein>
    <submittedName>
        <fullName evidence="6">Probable ECF sigma factor</fullName>
    </submittedName>
</protein>
<comment type="caution">
    <text evidence="6">The sequence shown here is derived from an EMBL/GenBank/DDBJ whole genome shotgun (WGS) entry which is preliminary data.</text>
</comment>
<accession>A6DFR0</accession>
<sequence>MNDPFHTRQTLLQRVQNPDDERAWEDFVAYYENFIYMVLRRMCYNHEDHQDLVQEILLKLWEKLKSYDRDKSKFRTWLSTVIRNTFINYLDKKSRRQKREDMISDPSMREMLYAENGTELDVFIHREWEIYARTLAMERIKGHFSGKALEVFDRMLDNKPVAQIAEELELGSSSVYKMGDRVKNRLKEEIKQIRQELEF</sequence>
<evidence type="ECO:0000256" key="1">
    <source>
        <dbReference type="ARBA" id="ARBA00023015"/>
    </source>
</evidence>
<evidence type="ECO:0000256" key="3">
    <source>
        <dbReference type="ARBA" id="ARBA00023125"/>
    </source>
</evidence>
<dbReference type="STRING" id="313628.LNTAR_17858"/>
<organism evidence="6 7">
    <name type="scientific">Lentisphaera araneosa HTCC2155</name>
    <dbReference type="NCBI Taxonomy" id="313628"/>
    <lineage>
        <taxon>Bacteria</taxon>
        <taxon>Pseudomonadati</taxon>
        <taxon>Lentisphaerota</taxon>
        <taxon>Lentisphaeria</taxon>
        <taxon>Lentisphaerales</taxon>
        <taxon>Lentisphaeraceae</taxon>
        <taxon>Lentisphaera</taxon>
    </lineage>
</organism>
<evidence type="ECO:0000256" key="4">
    <source>
        <dbReference type="ARBA" id="ARBA00023163"/>
    </source>
</evidence>